<dbReference type="EMBL" id="JAUKUA010000006">
    <property type="protein sequence ID" value="KAK0708343.1"/>
    <property type="molecule type" value="Genomic_DNA"/>
</dbReference>
<feature type="compositionally biased region" description="Low complexity" evidence="1">
    <location>
        <begin position="115"/>
        <end position="131"/>
    </location>
</feature>
<organism evidence="2 3">
    <name type="scientific">Lasiosphaeris hirsuta</name>
    <dbReference type="NCBI Taxonomy" id="260670"/>
    <lineage>
        <taxon>Eukaryota</taxon>
        <taxon>Fungi</taxon>
        <taxon>Dikarya</taxon>
        <taxon>Ascomycota</taxon>
        <taxon>Pezizomycotina</taxon>
        <taxon>Sordariomycetes</taxon>
        <taxon>Sordariomycetidae</taxon>
        <taxon>Sordariales</taxon>
        <taxon>Lasiosphaeriaceae</taxon>
        <taxon>Lasiosphaeris</taxon>
    </lineage>
</organism>
<accession>A0AA40A372</accession>
<evidence type="ECO:0000313" key="3">
    <source>
        <dbReference type="Proteomes" id="UP001172102"/>
    </source>
</evidence>
<feature type="compositionally biased region" description="Pro residues" evidence="1">
    <location>
        <begin position="55"/>
        <end position="67"/>
    </location>
</feature>
<keyword evidence="3" id="KW-1185">Reference proteome</keyword>
<protein>
    <submittedName>
        <fullName evidence="2">Uncharacterized protein</fullName>
    </submittedName>
</protein>
<name>A0AA40A372_9PEZI</name>
<feature type="region of interest" description="Disordered" evidence="1">
    <location>
        <begin position="1"/>
        <end position="135"/>
    </location>
</feature>
<proteinExistence type="predicted"/>
<dbReference type="Proteomes" id="UP001172102">
    <property type="component" value="Unassembled WGS sequence"/>
</dbReference>
<feature type="compositionally biased region" description="Basic residues" evidence="1">
    <location>
        <begin position="38"/>
        <end position="54"/>
    </location>
</feature>
<evidence type="ECO:0000313" key="2">
    <source>
        <dbReference type="EMBL" id="KAK0708343.1"/>
    </source>
</evidence>
<evidence type="ECO:0000256" key="1">
    <source>
        <dbReference type="SAM" id="MobiDB-lite"/>
    </source>
</evidence>
<reference evidence="2" key="1">
    <citation type="submission" date="2023-06" db="EMBL/GenBank/DDBJ databases">
        <title>Genome-scale phylogeny and comparative genomics of the fungal order Sordariales.</title>
        <authorList>
            <consortium name="Lawrence Berkeley National Laboratory"/>
            <person name="Hensen N."/>
            <person name="Bonometti L."/>
            <person name="Westerberg I."/>
            <person name="Brannstrom I.O."/>
            <person name="Guillou S."/>
            <person name="Cros-Aarteil S."/>
            <person name="Calhoun S."/>
            <person name="Haridas S."/>
            <person name="Kuo A."/>
            <person name="Mondo S."/>
            <person name="Pangilinan J."/>
            <person name="Riley R."/>
            <person name="Labutti K."/>
            <person name="Andreopoulos B."/>
            <person name="Lipzen A."/>
            <person name="Chen C."/>
            <person name="Yanf M."/>
            <person name="Daum C."/>
            <person name="Ng V."/>
            <person name="Clum A."/>
            <person name="Steindorff A."/>
            <person name="Ohm R."/>
            <person name="Martin F."/>
            <person name="Silar P."/>
            <person name="Natvig D."/>
            <person name="Lalanne C."/>
            <person name="Gautier V."/>
            <person name="Ament-Velasquez S.L."/>
            <person name="Kruys A."/>
            <person name="Hutchinson M.I."/>
            <person name="Powell A.J."/>
            <person name="Barry K."/>
            <person name="Miller A.N."/>
            <person name="Grigoriev I.V."/>
            <person name="Debuchy R."/>
            <person name="Gladieux P."/>
            <person name="Thoren M.H."/>
            <person name="Johannesson H."/>
        </authorList>
    </citation>
    <scope>NUCLEOTIDE SEQUENCE</scope>
    <source>
        <strain evidence="2">SMH4607-1</strain>
    </source>
</reference>
<gene>
    <name evidence="2" type="ORF">B0H67DRAFT_338130</name>
</gene>
<comment type="caution">
    <text evidence="2">The sequence shown here is derived from an EMBL/GenBank/DDBJ whole genome shotgun (WGS) entry which is preliminary data.</text>
</comment>
<sequence length="322" mass="35384">MTPTAMVTDGGMSPRQDEGGGTGKKKRKRRGSVTGSPARKKIRKGQGRTGRPKNKPAPEPPPTPIPIAPRLGPSAGLAPSHPEGNLGPDEPPNQDPDVGHPDRGVPAHQVESTEQTTSDSGPPSQTTSSGPMVNVAQPQSRLFTGRGMLPMSENPLRADESKTMISFMDVHGREIELETAIISPNYPTFIPIQVVGILGLTSDMRDLERRRSYFTPRGTMEFRRCVGVQIRLGDPVFLDFQPVLFNVLEREDQDPGIPAVIGREFLAHCRSVLWPTWPLRNYSLEESYVSNLTPTGTYVDSSNPIETINNVPLDMEFMSEYY</sequence>
<dbReference type="AlphaFoldDB" id="A0AA40A372"/>